<feature type="region of interest" description="Disordered" evidence="1">
    <location>
        <begin position="201"/>
        <end position="257"/>
    </location>
</feature>
<comment type="caution">
    <text evidence="3">The sequence shown here is derived from an EMBL/GenBank/DDBJ whole genome shotgun (WGS) entry which is preliminary data.</text>
</comment>
<proteinExistence type="predicted"/>
<keyword evidence="2" id="KW-0732">Signal</keyword>
<feature type="signal peptide" evidence="2">
    <location>
        <begin position="1"/>
        <end position="24"/>
    </location>
</feature>
<sequence length="392" mass="43795">MSTSKHSPMWVVSAMLYIFSCALSVEPEFVPNIIFGDNIFDALASLNWLLSCEFGRLWSLGIVGTGSSGGPSRIIDCHAKPRWSPITPLSSSSGEPSSCARQLPSPPPQHQGQRRSKDTSRHSGIGMTKGTSTVCSTVLTSMTDLQTEVRCLRSSVDAYKDVVKSLRLVFYDMKTELRRDDDGLTTTCCCGFQCTLTDVKNKNRKPQQRKRRRRAGNDSDDRRDDPTYYPSNHLHGRDDVDANNRRAKQPKESGTSFPRTHIEFAGFVDLTTVAPRIHAAKNQRKKAPAVVELDMTKHHNYMLPLGEEGRRLAMQVTKIHKQSIPRVGNMHIPLFRHMFFCVVIFVCTPCPWNDDPSLLGQRLRMVFQPSAGMDIDGVTLAVAAYILGDDLP</sequence>
<reference evidence="3 4" key="1">
    <citation type="journal article" date="2023" name="Plants (Basel)">
        <title>Bridging the Gap: Combining Genomics and Transcriptomics Approaches to Understand Stylosanthes scabra, an Orphan Legume from the Brazilian Caatinga.</title>
        <authorList>
            <person name="Ferreira-Neto J.R.C."/>
            <person name="da Silva M.D."/>
            <person name="Binneck E."/>
            <person name="de Melo N.F."/>
            <person name="da Silva R.H."/>
            <person name="de Melo A.L.T.M."/>
            <person name="Pandolfi V."/>
            <person name="Bustamante F.O."/>
            <person name="Brasileiro-Vidal A.C."/>
            <person name="Benko-Iseppon A.M."/>
        </authorList>
    </citation>
    <scope>NUCLEOTIDE SEQUENCE [LARGE SCALE GENOMIC DNA]</scope>
    <source>
        <tissue evidence="3">Leaves</tissue>
    </source>
</reference>
<name>A0ABU6R9L3_9FABA</name>
<feature type="compositionally biased region" description="Basic and acidic residues" evidence="1">
    <location>
        <begin position="215"/>
        <end position="226"/>
    </location>
</feature>
<gene>
    <name evidence="3" type="ORF">PIB30_022940</name>
</gene>
<evidence type="ECO:0000256" key="2">
    <source>
        <dbReference type="SAM" id="SignalP"/>
    </source>
</evidence>
<dbReference type="Proteomes" id="UP001341840">
    <property type="component" value="Unassembled WGS sequence"/>
</dbReference>
<feature type="compositionally biased region" description="Basic and acidic residues" evidence="1">
    <location>
        <begin position="235"/>
        <end position="244"/>
    </location>
</feature>
<feature type="region of interest" description="Disordered" evidence="1">
    <location>
        <begin position="87"/>
        <end position="129"/>
    </location>
</feature>
<feature type="chain" id="PRO_5046197649" evidence="2">
    <location>
        <begin position="25"/>
        <end position="392"/>
    </location>
</feature>
<protein>
    <submittedName>
        <fullName evidence="3">Uncharacterized protein</fullName>
    </submittedName>
</protein>
<evidence type="ECO:0000313" key="3">
    <source>
        <dbReference type="EMBL" id="MED6120655.1"/>
    </source>
</evidence>
<keyword evidence="4" id="KW-1185">Reference proteome</keyword>
<evidence type="ECO:0000313" key="4">
    <source>
        <dbReference type="Proteomes" id="UP001341840"/>
    </source>
</evidence>
<feature type="compositionally biased region" description="Basic residues" evidence="1">
    <location>
        <begin position="202"/>
        <end position="214"/>
    </location>
</feature>
<evidence type="ECO:0000256" key="1">
    <source>
        <dbReference type="SAM" id="MobiDB-lite"/>
    </source>
</evidence>
<dbReference type="EMBL" id="JASCZI010030287">
    <property type="protein sequence ID" value="MED6120655.1"/>
    <property type="molecule type" value="Genomic_DNA"/>
</dbReference>
<accession>A0ABU6R9L3</accession>
<organism evidence="3 4">
    <name type="scientific">Stylosanthes scabra</name>
    <dbReference type="NCBI Taxonomy" id="79078"/>
    <lineage>
        <taxon>Eukaryota</taxon>
        <taxon>Viridiplantae</taxon>
        <taxon>Streptophyta</taxon>
        <taxon>Embryophyta</taxon>
        <taxon>Tracheophyta</taxon>
        <taxon>Spermatophyta</taxon>
        <taxon>Magnoliopsida</taxon>
        <taxon>eudicotyledons</taxon>
        <taxon>Gunneridae</taxon>
        <taxon>Pentapetalae</taxon>
        <taxon>rosids</taxon>
        <taxon>fabids</taxon>
        <taxon>Fabales</taxon>
        <taxon>Fabaceae</taxon>
        <taxon>Papilionoideae</taxon>
        <taxon>50 kb inversion clade</taxon>
        <taxon>dalbergioids sensu lato</taxon>
        <taxon>Dalbergieae</taxon>
        <taxon>Pterocarpus clade</taxon>
        <taxon>Stylosanthes</taxon>
    </lineage>
</organism>